<gene>
    <name evidence="2" type="primary">Dper\GL17388</name>
    <name evidence="2" type="ORF">Dper_GL17388</name>
</gene>
<feature type="transmembrane region" description="Helical" evidence="1">
    <location>
        <begin position="31"/>
        <end position="49"/>
    </location>
</feature>
<evidence type="ECO:0000313" key="2">
    <source>
        <dbReference type="EMBL" id="EDW25708.1"/>
    </source>
</evidence>
<sequence>MSKDYEYEYNRKQKVWDPNERHTREDTLTEGVVGLVGIVGVTAIVTGLASKKVRSNYRKDFWSATSRTQARTSCPAATAANPESIVHLSI</sequence>
<organism evidence="3">
    <name type="scientific">Drosophila persimilis</name>
    <name type="common">Fruit fly</name>
    <dbReference type="NCBI Taxonomy" id="7234"/>
    <lineage>
        <taxon>Eukaryota</taxon>
        <taxon>Metazoa</taxon>
        <taxon>Ecdysozoa</taxon>
        <taxon>Arthropoda</taxon>
        <taxon>Hexapoda</taxon>
        <taxon>Insecta</taxon>
        <taxon>Pterygota</taxon>
        <taxon>Neoptera</taxon>
        <taxon>Endopterygota</taxon>
        <taxon>Diptera</taxon>
        <taxon>Brachycera</taxon>
        <taxon>Muscomorpha</taxon>
        <taxon>Ephydroidea</taxon>
        <taxon>Drosophilidae</taxon>
        <taxon>Drosophila</taxon>
        <taxon>Sophophora</taxon>
    </lineage>
</organism>
<keyword evidence="3" id="KW-1185">Reference proteome</keyword>
<keyword evidence="1" id="KW-0812">Transmembrane</keyword>
<proteinExistence type="predicted"/>
<keyword evidence="1" id="KW-1133">Transmembrane helix</keyword>
<protein>
    <submittedName>
        <fullName evidence="2">GL17388</fullName>
    </submittedName>
</protein>
<evidence type="ECO:0000256" key="1">
    <source>
        <dbReference type="SAM" id="Phobius"/>
    </source>
</evidence>
<reference evidence="2 3" key="1">
    <citation type="journal article" date="2007" name="Nature">
        <title>Evolution of genes and genomes on the Drosophila phylogeny.</title>
        <authorList>
            <consortium name="Drosophila 12 Genomes Consortium"/>
            <person name="Clark A.G."/>
            <person name="Eisen M.B."/>
            <person name="Smith D.R."/>
            <person name="Bergman C.M."/>
            <person name="Oliver B."/>
            <person name="Markow T.A."/>
            <person name="Kaufman T.C."/>
            <person name="Kellis M."/>
            <person name="Gelbart W."/>
            <person name="Iyer V.N."/>
            <person name="Pollard D.A."/>
            <person name="Sackton T.B."/>
            <person name="Larracuente A.M."/>
            <person name="Singh N.D."/>
            <person name="Abad J.P."/>
            <person name="Abt D.N."/>
            <person name="Adryan B."/>
            <person name="Aguade M."/>
            <person name="Akashi H."/>
            <person name="Anderson W.W."/>
            <person name="Aquadro C.F."/>
            <person name="Ardell D.H."/>
            <person name="Arguello R."/>
            <person name="Artieri C.G."/>
            <person name="Barbash D.A."/>
            <person name="Barker D."/>
            <person name="Barsanti P."/>
            <person name="Batterham P."/>
            <person name="Batzoglou S."/>
            <person name="Begun D."/>
            <person name="Bhutkar A."/>
            <person name="Blanco E."/>
            <person name="Bosak S.A."/>
            <person name="Bradley R.K."/>
            <person name="Brand A.D."/>
            <person name="Brent M.R."/>
            <person name="Brooks A.N."/>
            <person name="Brown R.H."/>
            <person name="Butlin R.K."/>
            <person name="Caggese C."/>
            <person name="Calvi B.R."/>
            <person name="Bernardo de Carvalho A."/>
            <person name="Caspi A."/>
            <person name="Castrezana S."/>
            <person name="Celniker S.E."/>
            <person name="Chang J.L."/>
            <person name="Chapple C."/>
            <person name="Chatterji S."/>
            <person name="Chinwalla A."/>
            <person name="Civetta A."/>
            <person name="Clifton S.W."/>
            <person name="Comeron J.M."/>
            <person name="Costello J.C."/>
            <person name="Coyne J.A."/>
            <person name="Daub J."/>
            <person name="David R.G."/>
            <person name="Delcher A.L."/>
            <person name="Delehaunty K."/>
            <person name="Do C.B."/>
            <person name="Ebling H."/>
            <person name="Edwards K."/>
            <person name="Eickbush T."/>
            <person name="Evans J.D."/>
            <person name="Filipski A."/>
            <person name="Findeiss S."/>
            <person name="Freyhult E."/>
            <person name="Fulton L."/>
            <person name="Fulton R."/>
            <person name="Garcia A.C."/>
            <person name="Gardiner A."/>
            <person name="Garfield D.A."/>
            <person name="Garvin B.E."/>
            <person name="Gibson G."/>
            <person name="Gilbert D."/>
            <person name="Gnerre S."/>
            <person name="Godfrey J."/>
            <person name="Good R."/>
            <person name="Gotea V."/>
            <person name="Gravely B."/>
            <person name="Greenberg A.J."/>
            <person name="Griffiths-Jones S."/>
            <person name="Gross S."/>
            <person name="Guigo R."/>
            <person name="Gustafson E.A."/>
            <person name="Haerty W."/>
            <person name="Hahn M.W."/>
            <person name="Halligan D.L."/>
            <person name="Halpern A.L."/>
            <person name="Halter G.M."/>
            <person name="Han M.V."/>
            <person name="Heger A."/>
            <person name="Hillier L."/>
            <person name="Hinrichs A.S."/>
            <person name="Holmes I."/>
            <person name="Hoskins R.A."/>
            <person name="Hubisz M.J."/>
            <person name="Hultmark D."/>
            <person name="Huntley M.A."/>
            <person name="Jaffe D.B."/>
            <person name="Jagadeeshan S."/>
            <person name="Jeck W.R."/>
            <person name="Johnson J."/>
            <person name="Jones C.D."/>
            <person name="Jordan W.C."/>
            <person name="Karpen G.H."/>
            <person name="Kataoka E."/>
            <person name="Keightley P.D."/>
            <person name="Kheradpour P."/>
            <person name="Kirkness E.F."/>
            <person name="Koerich L.B."/>
            <person name="Kristiansen K."/>
            <person name="Kudrna D."/>
            <person name="Kulathinal R.J."/>
            <person name="Kumar S."/>
            <person name="Kwok R."/>
            <person name="Lander E."/>
            <person name="Langley C.H."/>
            <person name="Lapoint R."/>
            <person name="Lazzaro B.P."/>
            <person name="Lee S.J."/>
            <person name="Levesque L."/>
            <person name="Li R."/>
            <person name="Lin C.F."/>
            <person name="Lin M.F."/>
            <person name="Lindblad-Toh K."/>
            <person name="Llopart A."/>
            <person name="Long M."/>
            <person name="Low L."/>
            <person name="Lozovsky E."/>
            <person name="Lu J."/>
            <person name="Luo M."/>
            <person name="Machado C.A."/>
            <person name="Makalowski W."/>
            <person name="Marzo M."/>
            <person name="Matsuda M."/>
            <person name="Matzkin L."/>
            <person name="McAllister B."/>
            <person name="McBride C.S."/>
            <person name="McKernan B."/>
            <person name="McKernan K."/>
            <person name="Mendez-Lago M."/>
            <person name="Minx P."/>
            <person name="Mollenhauer M.U."/>
            <person name="Montooth K."/>
            <person name="Mount S.M."/>
            <person name="Mu X."/>
            <person name="Myers E."/>
            <person name="Negre B."/>
            <person name="Newfeld S."/>
            <person name="Nielsen R."/>
            <person name="Noor M.A."/>
            <person name="O'Grady P."/>
            <person name="Pachter L."/>
            <person name="Papaceit M."/>
            <person name="Parisi M.J."/>
            <person name="Parisi M."/>
            <person name="Parts L."/>
            <person name="Pedersen J.S."/>
            <person name="Pesole G."/>
            <person name="Phillippy A.M."/>
            <person name="Ponting C.P."/>
            <person name="Pop M."/>
            <person name="Porcelli D."/>
            <person name="Powell J.R."/>
            <person name="Prohaska S."/>
            <person name="Pruitt K."/>
            <person name="Puig M."/>
            <person name="Quesneville H."/>
            <person name="Ram K.R."/>
            <person name="Rand D."/>
            <person name="Rasmussen M.D."/>
            <person name="Reed L.K."/>
            <person name="Reenan R."/>
            <person name="Reily A."/>
            <person name="Remington K.A."/>
            <person name="Rieger T.T."/>
            <person name="Ritchie M.G."/>
            <person name="Robin C."/>
            <person name="Rogers Y.H."/>
            <person name="Rohde C."/>
            <person name="Rozas J."/>
            <person name="Rubenfield M.J."/>
            <person name="Ruiz A."/>
            <person name="Russo S."/>
            <person name="Salzberg S.L."/>
            <person name="Sanchez-Gracia A."/>
            <person name="Saranga D.J."/>
            <person name="Sato H."/>
            <person name="Schaeffer S.W."/>
            <person name="Schatz M.C."/>
            <person name="Schlenke T."/>
            <person name="Schwartz R."/>
            <person name="Segarra C."/>
            <person name="Singh R.S."/>
            <person name="Sirot L."/>
            <person name="Sirota M."/>
            <person name="Sisneros N.B."/>
            <person name="Smith C.D."/>
            <person name="Smith T.F."/>
            <person name="Spieth J."/>
            <person name="Stage D.E."/>
            <person name="Stark A."/>
            <person name="Stephan W."/>
            <person name="Strausberg R.L."/>
            <person name="Strempel S."/>
            <person name="Sturgill D."/>
            <person name="Sutton G."/>
            <person name="Sutton G.G."/>
            <person name="Tao W."/>
            <person name="Teichmann S."/>
            <person name="Tobari Y.N."/>
            <person name="Tomimura Y."/>
            <person name="Tsolas J.M."/>
            <person name="Valente V.L."/>
            <person name="Venter E."/>
            <person name="Venter J.C."/>
            <person name="Vicario S."/>
            <person name="Vieira F.G."/>
            <person name="Vilella A.J."/>
            <person name="Villasante A."/>
            <person name="Walenz B."/>
            <person name="Wang J."/>
            <person name="Wasserman M."/>
            <person name="Watts T."/>
            <person name="Wilson D."/>
            <person name="Wilson R.K."/>
            <person name="Wing R.A."/>
            <person name="Wolfner M.F."/>
            <person name="Wong A."/>
            <person name="Wong G.K."/>
            <person name="Wu C.I."/>
            <person name="Wu G."/>
            <person name="Yamamoto D."/>
            <person name="Yang H.P."/>
            <person name="Yang S.P."/>
            <person name="Yorke J.A."/>
            <person name="Yoshida K."/>
            <person name="Zdobnov E."/>
            <person name="Zhang P."/>
            <person name="Zhang Y."/>
            <person name="Zimin A.V."/>
            <person name="Baldwin J."/>
            <person name="Abdouelleil A."/>
            <person name="Abdulkadir J."/>
            <person name="Abebe A."/>
            <person name="Abera B."/>
            <person name="Abreu J."/>
            <person name="Acer S.C."/>
            <person name="Aftuck L."/>
            <person name="Alexander A."/>
            <person name="An P."/>
            <person name="Anderson E."/>
            <person name="Anderson S."/>
            <person name="Arachi H."/>
            <person name="Azer M."/>
            <person name="Bachantsang P."/>
            <person name="Barry A."/>
            <person name="Bayul T."/>
            <person name="Berlin A."/>
            <person name="Bessette D."/>
            <person name="Bloom T."/>
            <person name="Blye J."/>
            <person name="Boguslavskiy L."/>
            <person name="Bonnet C."/>
            <person name="Boukhgalter B."/>
            <person name="Bourzgui I."/>
            <person name="Brown A."/>
            <person name="Cahill P."/>
            <person name="Channer S."/>
            <person name="Cheshatsang Y."/>
            <person name="Chuda L."/>
            <person name="Citroen M."/>
            <person name="Collymore A."/>
            <person name="Cooke P."/>
            <person name="Costello M."/>
            <person name="D'Aco K."/>
            <person name="Daza R."/>
            <person name="De Haan G."/>
            <person name="DeGray S."/>
            <person name="DeMaso C."/>
            <person name="Dhargay N."/>
            <person name="Dooley K."/>
            <person name="Dooley E."/>
            <person name="Doricent M."/>
            <person name="Dorje P."/>
            <person name="Dorjee K."/>
            <person name="Dupes A."/>
            <person name="Elong R."/>
            <person name="Falk J."/>
            <person name="Farina A."/>
            <person name="Faro S."/>
            <person name="Ferguson D."/>
            <person name="Fisher S."/>
            <person name="Foley C.D."/>
            <person name="Franke A."/>
            <person name="Friedrich D."/>
            <person name="Gadbois L."/>
            <person name="Gearin G."/>
            <person name="Gearin C.R."/>
            <person name="Giannoukos G."/>
            <person name="Goode T."/>
            <person name="Graham J."/>
            <person name="Grandbois E."/>
            <person name="Grewal S."/>
            <person name="Gyaltsen K."/>
            <person name="Hafez N."/>
            <person name="Hagos B."/>
            <person name="Hall J."/>
            <person name="Henson C."/>
            <person name="Hollinger A."/>
            <person name="Honan T."/>
            <person name="Huard M.D."/>
            <person name="Hughes L."/>
            <person name="Hurhula B."/>
            <person name="Husby M.E."/>
            <person name="Kamat A."/>
            <person name="Kanga B."/>
            <person name="Kashin S."/>
            <person name="Khazanovich D."/>
            <person name="Kisner P."/>
            <person name="Lance K."/>
            <person name="Lara M."/>
            <person name="Lee W."/>
            <person name="Lennon N."/>
            <person name="Letendre F."/>
            <person name="LeVine R."/>
            <person name="Lipovsky A."/>
            <person name="Liu X."/>
            <person name="Liu J."/>
            <person name="Liu S."/>
            <person name="Lokyitsang T."/>
            <person name="Lokyitsang Y."/>
            <person name="Lubonja R."/>
            <person name="Lui A."/>
            <person name="MacDonald P."/>
            <person name="Magnisalis V."/>
            <person name="Maru K."/>
            <person name="Matthews C."/>
            <person name="McCusker W."/>
            <person name="McDonough S."/>
            <person name="Mehta T."/>
            <person name="Meldrim J."/>
            <person name="Meneus L."/>
            <person name="Mihai O."/>
            <person name="Mihalev A."/>
            <person name="Mihova T."/>
            <person name="Mittelman R."/>
            <person name="Mlenga V."/>
            <person name="Montmayeur A."/>
            <person name="Mulrain L."/>
            <person name="Navidi A."/>
            <person name="Naylor J."/>
            <person name="Negash T."/>
            <person name="Nguyen T."/>
            <person name="Nguyen N."/>
            <person name="Nicol R."/>
            <person name="Norbu C."/>
            <person name="Norbu N."/>
            <person name="Novod N."/>
            <person name="O'Neill B."/>
            <person name="Osman S."/>
            <person name="Markiewicz E."/>
            <person name="Oyono O.L."/>
            <person name="Patti C."/>
            <person name="Phunkhang P."/>
            <person name="Pierre F."/>
            <person name="Priest M."/>
            <person name="Raghuraman S."/>
            <person name="Rege F."/>
            <person name="Reyes R."/>
            <person name="Rise C."/>
            <person name="Rogov P."/>
            <person name="Ross K."/>
            <person name="Ryan E."/>
            <person name="Settipalli S."/>
            <person name="Shea T."/>
            <person name="Sherpa N."/>
            <person name="Shi L."/>
            <person name="Shih D."/>
            <person name="Sparrow T."/>
            <person name="Spaulding J."/>
            <person name="Stalker J."/>
            <person name="Stange-Thomann N."/>
            <person name="Stavropoulos S."/>
            <person name="Stone C."/>
            <person name="Strader C."/>
            <person name="Tesfaye S."/>
            <person name="Thomson T."/>
            <person name="Thoulutsang Y."/>
            <person name="Thoulutsang D."/>
            <person name="Topham K."/>
            <person name="Topping I."/>
            <person name="Tsamla T."/>
            <person name="Vassiliev H."/>
            <person name="Vo A."/>
            <person name="Wangchuk T."/>
            <person name="Wangdi T."/>
            <person name="Weiand M."/>
            <person name="Wilkinson J."/>
            <person name="Wilson A."/>
            <person name="Yadav S."/>
            <person name="Young G."/>
            <person name="Yu Q."/>
            <person name="Zembek L."/>
            <person name="Zhong D."/>
            <person name="Zimmer A."/>
            <person name="Zwirko Z."/>
            <person name="Jaffe D.B."/>
            <person name="Alvarez P."/>
            <person name="Brockman W."/>
            <person name="Butler J."/>
            <person name="Chin C."/>
            <person name="Gnerre S."/>
            <person name="Grabherr M."/>
            <person name="Kleber M."/>
            <person name="Mauceli E."/>
            <person name="MacCallum I."/>
        </authorList>
    </citation>
    <scope>NUCLEOTIDE SEQUENCE [LARGE SCALE GENOMIC DNA]</scope>
    <source>
        <strain evidence="3">MSH-3 / Tucson 14011-0111.49</strain>
    </source>
</reference>
<name>B4IQY1_DROPE</name>
<dbReference type="EMBL" id="CH689913">
    <property type="protein sequence ID" value="EDW25708.1"/>
    <property type="molecule type" value="Genomic_DNA"/>
</dbReference>
<evidence type="ECO:0000313" key="3">
    <source>
        <dbReference type="Proteomes" id="UP000008744"/>
    </source>
</evidence>
<dbReference type="Proteomes" id="UP000008744">
    <property type="component" value="Unassembled WGS sequence"/>
</dbReference>
<keyword evidence="1" id="KW-0472">Membrane</keyword>
<dbReference type="AlphaFoldDB" id="B4IQY1"/>
<accession>B4IQY1</accession>
<dbReference type="HOGENOM" id="CLU_2443142_0_0_1"/>
<dbReference type="STRING" id="7234.B4IQY1"/>